<feature type="transmembrane region" description="Helical" evidence="7">
    <location>
        <begin position="58"/>
        <end position="80"/>
    </location>
</feature>
<evidence type="ECO:0000256" key="1">
    <source>
        <dbReference type="ARBA" id="ARBA00004651"/>
    </source>
</evidence>
<comment type="similarity">
    <text evidence="2 7">Belongs to the DedA family.</text>
</comment>
<organism evidence="9 10">
    <name type="scientific">Kineococcus glutinatus</name>
    <dbReference type="NCBI Taxonomy" id="1070872"/>
    <lineage>
        <taxon>Bacteria</taxon>
        <taxon>Bacillati</taxon>
        <taxon>Actinomycetota</taxon>
        <taxon>Actinomycetes</taxon>
        <taxon>Kineosporiales</taxon>
        <taxon>Kineosporiaceae</taxon>
        <taxon>Kineococcus</taxon>
    </lineage>
</organism>
<dbReference type="RefSeq" id="WP_345714118.1">
    <property type="nucleotide sequence ID" value="NZ_BAABIL010000751.1"/>
</dbReference>
<sequence>MSEWLAGVLSPDVGAVAVYAVVFGLIFAESGILLGFFLPGDTVLFAAGLLAGRDDSPVSVTVLVVGVTLAAILGDAVGYWSGRRLGRPWVLKRAGRMAHHLPKAEAFYERWGWGAVVACRFFPWIRTFTPIVAGTARMPYPKFLSANVVGALVWGAGLVLTGYAAHSVPWVKHAAYVVAAVAIAASLVGPTVEAVRLIRQRRSG</sequence>
<keyword evidence="3 7" id="KW-1003">Cell membrane</keyword>
<evidence type="ECO:0000256" key="6">
    <source>
        <dbReference type="ARBA" id="ARBA00023136"/>
    </source>
</evidence>
<evidence type="ECO:0000256" key="5">
    <source>
        <dbReference type="ARBA" id="ARBA00022989"/>
    </source>
</evidence>
<keyword evidence="4 7" id="KW-0812">Transmembrane</keyword>
<evidence type="ECO:0000313" key="10">
    <source>
        <dbReference type="Proteomes" id="UP001501195"/>
    </source>
</evidence>
<dbReference type="EMBL" id="BAABIL010000751">
    <property type="protein sequence ID" value="GAA4662366.1"/>
    <property type="molecule type" value="Genomic_DNA"/>
</dbReference>
<dbReference type="Pfam" id="PF09335">
    <property type="entry name" value="VTT_dom"/>
    <property type="match status" value="1"/>
</dbReference>
<feature type="transmembrane region" description="Helical" evidence="7">
    <location>
        <begin position="12"/>
        <end position="38"/>
    </location>
</feature>
<keyword evidence="5 7" id="KW-1133">Transmembrane helix</keyword>
<reference evidence="10" key="1">
    <citation type="journal article" date="2019" name="Int. J. Syst. Evol. Microbiol.">
        <title>The Global Catalogue of Microorganisms (GCM) 10K type strain sequencing project: providing services to taxonomists for standard genome sequencing and annotation.</title>
        <authorList>
            <consortium name="The Broad Institute Genomics Platform"/>
            <consortium name="The Broad Institute Genome Sequencing Center for Infectious Disease"/>
            <person name="Wu L."/>
            <person name="Ma J."/>
        </authorList>
    </citation>
    <scope>NUCLEOTIDE SEQUENCE [LARGE SCALE GENOMIC DNA]</scope>
    <source>
        <strain evidence="10">JCM 18126</strain>
    </source>
</reference>
<proteinExistence type="inferred from homology"/>
<dbReference type="Proteomes" id="UP001501195">
    <property type="component" value="Unassembled WGS sequence"/>
</dbReference>
<dbReference type="InterPro" id="IPR032818">
    <property type="entry name" value="DedA-like"/>
</dbReference>
<accession>A0ABP8VFU9</accession>
<protein>
    <submittedName>
        <fullName evidence="9">DedA family protein</fullName>
    </submittedName>
</protein>
<feature type="transmembrane region" description="Helical" evidence="7">
    <location>
        <begin position="176"/>
        <end position="198"/>
    </location>
</feature>
<comment type="caution">
    <text evidence="9">The sequence shown here is derived from an EMBL/GenBank/DDBJ whole genome shotgun (WGS) entry which is preliminary data.</text>
</comment>
<dbReference type="InterPro" id="IPR032816">
    <property type="entry name" value="VTT_dom"/>
</dbReference>
<evidence type="ECO:0000256" key="7">
    <source>
        <dbReference type="RuleBase" id="RU367016"/>
    </source>
</evidence>
<evidence type="ECO:0000256" key="2">
    <source>
        <dbReference type="ARBA" id="ARBA00010792"/>
    </source>
</evidence>
<evidence type="ECO:0000256" key="3">
    <source>
        <dbReference type="ARBA" id="ARBA00022475"/>
    </source>
</evidence>
<feature type="transmembrane region" description="Helical" evidence="7">
    <location>
        <begin position="143"/>
        <end position="164"/>
    </location>
</feature>
<gene>
    <name evidence="9" type="ORF">GCM10023225_34640</name>
</gene>
<dbReference type="PANTHER" id="PTHR30353:SF0">
    <property type="entry name" value="TRANSMEMBRANE PROTEIN"/>
    <property type="match status" value="1"/>
</dbReference>
<dbReference type="PANTHER" id="PTHR30353">
    <property type="entry name" value="INNER MEMBRANE PROTEIN DEDA-RELATED"/>
    <property type="match status" value="1"/>
</dbReference>
<evidence type="ECO:0000313" key="9">
    <source>
        <dbReference type="EMBL" id="GAA4662366.1"/>
    </source>
</evidence>
<keyword evidence="6 7" id="KW-0472">Membrane</keyword>
<name>A0ABP8VFU9_9ACTN</name>
<keyword evidence="10" id="KW-1185">Reference proteome</keyword>
<evidence type="ECO:0000256" key="4">
    <source>
        <dbReference type="ARBA" id="ARBA00022692"/>
    </source>
</evidence>
<comment type="subcellular location">
    <subcellularLocation>
        <location evidence="1 7">Cell membrane</location>
        <topology evidence="1 7">Multi-pass membrane protein</topology>
    </subcellularLocation>
</comment>
<evidence type="ECO:0000259" key="8">
    <source>
        <dbReference type="Pfam" id="PF09335"/>
    </source>
</evidence>
<feature type="domain" description="VTT" evidence="8">
    <location>
        <begin position="38"/>
        <end position="163"/>
    </location>
</feature>